<organism evidence="2 3">
    <name type="scientific">Niveomyces insectorum RCEF 264</name>
    <dbReference type="NCBI Taxonomy" id="1081102"/>
    <lineage>
        <taxon>Eukaryota</taxon>
        <taxon>Fungi</taxon>
        <taxon>Dikarya</taxon>
        <taxon>Ascomycota</taxon>
        <taxon>Pezizomycotina</taxon>
        <taxon>Sordariomycetes</taxon>
        <taxon>Hypocreomycetidae</taxon>
        <taxon>Hypocreales</taxon>
        <taxon>Cordycipitaceae</taxon>
        <taxon>Niveomyces</taxon>
    </lineage>
</organism>
<dbReference type="AlphaFoldDB" id="A0A167RYR8"/>
<dbReference type="EMBL" id="AZHD01000011">
    <property type="protein sequence ID" value="OAA59067.1"/>
    <property type="molecule type" value="Genomic_DNA"/>
</dbReference>
<dbReference type="STRING" id="1081102.A0A167RYR8"/>
<evidence type="ECO:0000313" key="2">
    <source>
        <dbReference type="EMBL" id="OAA59067.1"/>
    </source>
</evidence>
<comment type="caution">
    <text evidence="2">The sequence shown here is derived from an EMBL/GenBank/DDBJ whole genome shotgun (WGS) entry which is preliminary data.</text>
</comment>
<feature type="compositionally biased region" description="Basic and acidic residues" evidence="1">
    <location>
        <begin position="91"/>
        <end position="104"/>
    </location>
</feature>
<feature type="region of interest" description="Disordered" evidence="1">
    <location>
        <begin position="1"/>
        <end position="193"/>
    </location>
</feature>
<proteinExistence type="predicted"/>
<dbReference type="Proteomes" id="UP000076874">
    <property type="component" value="Unassembled WGS sequence"/>
</dbReference>
<reference evidence="2 3" key="1">
    <citation type="journal article" date="2016" name="Genome Biol. Evol.">
        <title>Divergent and convergent evolution of fungal pathogenicity.</title>
        <authorList>
            <person name="Shang Y."/>
            <person name="Xiao G."/>
            <person name="Zheng P."/>
            <person name="Cen K."/>
            <person name="Zhan S."/>
            <person name="Wang C."/>
        </authorList>
    </citation>
    <scope>NUCLEOTIDE SEQUENCE [LARGE SCALE GENOMIC DNA]</scope>
    <source>
        <strain evidence="2 3">RCEF 264</strain>
    </source>
</reference>
<protein>
    <submittedName>
        <fullName evidence="2">Uncharacterized protein</fullName>
    </submittedName>
</protein>
<gene>
    <name evidence="2" type="ORF">SPI_06269</name>
</gene>
<sequence>MSDYTRIAKQAEASLNSYQAKTGGGRRPQADDEAGVNSNATRQFPGGDVQQGDELSTNRGYGKRIPPSEGGDLDARGRQTRGTHFEGTAGPHEKMDEFYRDHGGYNENDVSDDPTESGLRGNSGSSSSNTKDIAAQGRDASFANAGRKPPGPGGSKFKGEDYYVPESVPDSTSAEGWIPPASVTQTSRESERP</sequence>
<dbReference type="OrthoDB" id="3359339at2759"/>
<evidence type="ECO:0000313" key="3">
    <source>
        <dbReference type="Proteomes" id="UP000076874"/>
    </source>
</evidence>
<accession>A0A167RYR8</accession>
<keyword evidence="3" id="KW-1185">Reference proteome</keyword>
<evidence type="ECO:0000256" key="1">
    <source>
        <dbReference type="SAM" id="MobiDB-lite"/>
    </source>
</evidence>
<name>A0A167RYR8_9HYPO</name>